<gene>
    <name evidence="1" type="ORF">ENLAB_32320</name>
</gene>
<reference evidence="1 2" key="1">
    <citation type="submission" date="2022-03" db="EMBL/GenBank/DDBJ databases">
        <title>Complete genome sequence of Enterococcus innesii DB-1.</title>
        <authorList>
            <person name="Fukuda D."/>
            <person name="Nolasco-Hipolito C."/>
        </authorList>
    </citation>
    <scope>NUCLEOTIDE SEQUENCE [LARGE SCALE GENOMIC DNA]</scope>
    <source>
        <strain evidence="1 2">DB-1</strain>
    </source>
</reference>
<dbReference type="GeneID" id="83459255"/>
<organism evidence="1 2">
    <name type="scientific">Enterococcus innesii</name>
    <dbReference type="NCBI Taxonomy" id="2839759"/>
    <lineage>
        <taxon>Bacteria</taxon>
        <taxon>Bacillati</taxon>
        <taxon>Bacillota</taxon>
        <taxon>Bacilli</taxon>
        <taxon>Lactobacillales</taxon>
        <taxon>Enterococcaceae</taxon>
        <taxon>Enterococcus</taxon>
    </lineage>
</organism>
<evidence type="ECO:0000313" key="2">
    <source>
        <dbReference type="Proteomes" id="UP000831692"/>
    </source>
</evidence>
<protein>
    <recommendedName>
        <fullName evidence="3">IrrE N-terminal-like domain-containing protein</fullName>
    </recommendedName>
</protein>
<accession>A0ABN6NU05</accession>
<proteinExistence type="predicted"/>
<evidence type="ECO:0000313" key="1">
    <source>
        <dbReference type="EMBL" id="BDG69668.1"/>
    </source>
</evidence>
<dbReference type="EMBL" id="AP025635">
    <property type="protein sequence ID" value="BDG69668.1"/>
    <property type="molecule type" value="Genomic_DNA"/>
</dbReference>
<evidence type="ECO:0008006" key="3">
    <source>
        <dbReference type="Google" id="ProtNLM"/>
    </source>
</evidence>
<dbReference type="Proteomes" id="UP000831692">
    <property type="component" value="Chromosome"/>
</dbReference>
<dbReference type="RefSeq" id="WP_244352036.1">
    <property type="nucleotide sequence ID" value="NZ_AP025635.1"/>
</dbReference>
<name>A0ABN6NU05_9ENTE</name>
<keyword evidence="2" id="KW-1185">Reference proteome</keyword>
<sequence>MYNYSIQQLEEMKTFFYSSTSPKAKIKNLQNILSLLDSIIDNKNGYTETLIFENSELISNLIIQFSNNSSKISFNSQKTFWHELGHVYNALTIGYKFTIIILNDKSNCMNHLFFSNPQKYSEILYEKIPVSKFKTFWLKSNGIAIYHDTRPDDVKVIALGGFMQDFVNKKKNTKEIMKSFGLNPKTLKANKHSDFYYITKNTYTQKSNLKWKAIHDYLYNDKKPVKMYLQYPIYKYKKILELYLSKTSKVQEK</sequence>